<dbReference type="SUPFAM" id="SSF57903">
    <property type="entry name" value="FYVE/PHD zinc finger"/>
    <property type="match status" value="1"/>
</dbReference>
<dbReference type="AlphaFoldDB" id="A0ABD0SQ50"/>
<proteinExistence type="predicted"/>
<feature type="compositionally biased region" description="Polar residues" evidence="2">
    <location>
        <begin position="257"/>
        <end position="267"/>
    </location>
</feature>
<keyword evidence="1" id="KW-0175">Coiled coil</keyword>
<name>A0ABD0SQ50_LOXSC</name>
<organism evidence="3 4">
    <name type="scientific">Loxostege sticticalis</name>
    <name type="common">Beet webworm moth</name>
    <dbReference type="NCBI Taxonomy" id="481309"/>
    <lineage>
        <taxon>Eukaryota</taxon>
        <taxon>Metazoa</taxon>
        <taxon>Ecdysozoa</taxon>
        <taxon>Arthropoda</taxon>
        <taxon>Hexapoda</taxon>
        <taxon>Insecta</taxon>
        <taxon>Pterygota</taxon>
        <taxon>Neoptera</taxon>
        <taxon>Endopterygota</taxon>
        <taxon>Lepidoptera</taxon>
        <taxon>Glossata</taxon>
        <taxon>Ditrysia</taxon>
        <taxon>Pyraloidea</taxon>
        <taxon>Crambidae</taxon>
        <taxon>Pyraustinae</taxon>
        <taxon>Loxostege</taxon>
    </lineage>
</organism>
<evidence type="ECO:0000313" key="4">
    <source>
        <dbReference type="Proteomes" id="UP001549921"/>
    </source>
</evidence>
<feature type="region of interest" description="Disordered" evidence="2">
    <location>
        <begin position="68"/>
        <end position="94"/>
    </location>
</feature>
<dbReference type="Gene3D" id="3.30.40.10">
    <property type="entry name" value="Zinc/RING finger domain, C3HC4 (zinc finger)"/>
    <property type="match status" value="1"/>
</dbReference>
<dbReference type="InterPro" id="IPR011011">
    <property type="entry name" value="Znf_FYVE_PHD"/>
</dbReference>
<feature type="compositionally biased region" description="Basic and acidic residues" evidence="2">
    <location>
        <begin position="78"/>
        <end position="87"/>
    </location>
</feature>
<feature type="region of interest" description="Disordered" evidence="2">
    <location>
        <begin position="235"/>
        <end position="267"/>
    </location>
</feature>
<gene>
    <name evidence="3" type="ORF">ABMA28_005358</name>
</gene>
<comment type="caution">
    <text evidence="3">The sequence shown here is derived from an EMBL/GenBank/DDBJ whole genome shotgun (WGS) entry which is preliminary data.</text>
</comment>
<evidence type="ECO:0000256" key="2">
    <source>
        <dbReference type="SAM" id="MobiDB-lite"/>
    </source>
</evidence>
<dbReference type="InterPro" id="IPR013083">
    <property type="entry name" value="Znf_RING/FYVE/PHD"/>
</dbReference>
<evidence type="ECO:0000256" key="1">
    <source>
        <dbReference type="SAM" id="Coils"/>
    </source>
</evidence>
<accession>A0ABD0SQ50</accession>
<evidence type="ECO:0008006" key="5">
    <source>
        <dbReference type="Google" id="ProtNLM"/>
    </source>
</evidence>
<feature type="coiled-coil region" evidence="1">
    <location>
        <begin position="179"/>
        <end position="206"/>
    </location>
</feature>
<dbReference type="EMBL" id="JBEDNZ010000017">
    <property type="protein sequence ID" value="KAL0821970.1"/>
    <property type="molecule type" value="Genomic_DNA"/>
</dbReference>
<reference evidence="3 4" key="1">
    <citation type="submission" date="2024-06" db="EMBL/GenBank/DDBJ databases">
        <title>A chromosome-level genome assembly of beet webworm, Loxostege sticticalis.</title>
        <authorList>
            <person name="Zhang Y."/>
        </authorList>
    </citation>
    <scope>NUCLEOTIDE SEQUENCE [LARGE SCALE GENOMIC DNA]</scope>
    <source>
        <strain evidence="3">AQ028</strain>
        <tissue evidence="3">Male pupae</tissue>
    </source>
</reference>
<evidence type="ECO:0000313" key="3">
    <source>
        <dbReference type="EMBL" id="KAL0821970.1"/>
    </source>
</evidence>
<dbReference type="Proteomes" id="UP001549921">
    <property type="component" value="Unassembled WGS sequence"/>
</dbReference>
<protein>
    <recommendedName>
        <fullName evidence="5">Zinc finger PHD-type domain-containing protein</fullName>
    </recommendedName>
</protein>
<sequence>MSTPKIEIVSCAQCHKVIKQKQYLKCSQCNLAYDLKCTGKEKLYYLMDKDRKTKWICDKCKRKKTTTKNYTTPVSSKPTEKQSQDKTKKTHANKKPMECDSLNFNATTSATPNDTLHDNTDNITRRKKNTTVINISTDNSFDSLQTDLDNYEEQDITCSTHQQLNRSCPTIMVKSHLDYEALHAKLDCLQQKYVSAENQIELLLSENFTLKKTIEEYKSKLSNLTSIYKNIEQPSASKSKSDSARKSSRKKIRKYMNDSQNTESFHGSSTEEVINVIPQADCTEKGLKPKISILSSSSNNNILKTVINTFQDEYDLCHFKTPHRGVLDLLQTIDEKTRNFTKDDFCVIMVGEKDFETSQNYKGLVKNIRNRLIALNKTNVILCLPTFKCGRLTQLFNRRIEIFNRLLYLDIQEREYAYLLDSNLHLTYDYHMFSGPQGIININGIKNIMTNLKYLIDDINLYNCKDDIDCETSDINNFFRI</sequence>